<protein>
    <submittedName>
        <fullName evidence="3">Uncharacterized protein</fullName>
    </submittedName>
</protein>
<evidence type="ECO:0000313" key="4">
    <source>
        <dbReference type="Proteomes" id="UP001138768"/>
    </source>
</evidence>
<reference evidence="3 4" key="1">
    <citation type="journal article" date="2020" name="Microorganisms">
        <title>Osmotic Adaptation and Compatible Solute Biosynthesis of Phototrophic Bacteria as Revealed from Genome Analyses.</title>
        <authorList>
            <person name="Imhoff J.F."/>
            <person name="Rahn T."/>
            <person name="Kunzel S."/>
            <person name="Keller A."/>
            <person name="Neulinger S.C."/>
        </authorList>
    </citation>
    <scope>NUCLEOTIDE SEQUENCE [LARGE SCALE GENOMIC DNA]</scope>
    <source>
        <strain evidence="3 4">DSM 25653</strain>
    </source>
</reference>
<organism evidence="3 4">
    <name type="scientific">Lamprobacter modestohalophilus</name>
    <dbReference type="NCBI Taxonomy" id="1064514"/>
    <lineage>
        <taxon>Bacteria</taxon>
        <taxon>Pseudomonadati</taxon>
        <taxon>Pseudomonadota</taxon>
        <taxon>Gammaproteobacteria</taxon>
        <taxon>Chromatiales</taxon>
        <taxon>Chromatiaceae</taxon>
        <taxon>Lamprobacter</taxon>
    </lineage>
</organism>
<dbReference type="Proteomes" id="UP001138768">
    <property type="component" value="Unassembled WGS sequence"/>
</dbReference>
<dbReference type="GO" id="GO:0005525">
    <property type="term" value="F:GTP binding"/>
    <property type="evidence" value="ECO:0007669"/>
    <property type="project" value="UniProtKB-KW"/>
</dbReference>
<evidence type="ECO:0000256" key="1">
    <source>
        <dbReference type="ARBA" id="ARBA00022741"/>
    </source>
</evidence>
<proteinExistence type="predicted"/>
<dbReference type="InterPro" id="IPR008280">
    <property type="entry name" value="Tub_FtsZ_C"/>
</dbReference>
<name>A0A9X1B6B8_9GAMM</name>
<dbReference type="EMBL" id="NRRY01000047">
    <property type="protein sequence ID" value="MBK1620731.1"/>
    <property type="molecule type" value="Genomic_DNA"/>
</dbReference>
<keyword evidence="2" id="KW-0342">GTP-binding</keyword>
<accession>A0A9X1B6B8</accession>
<evidence type="ECO:0000256" key="2">
    <source>
        <dbReference type="ARBA" id="ARBA00023134"/>
    </source>
</evidence>
<gene>
    <name evidence="3" type="ORF">CKO42_20315</name>
</gene>
<dbReference type="RefSeq" id="WP_200248058.1">
    <property type="nucleotide sequence ID" value="NZ_NRRY01000047.1"/>
</dbReference>
<dbReference type="SUPFAM" id="SSF55307">
    <property type="entry name" value="Tubulin C-terminal domain-like"/>
    <property type="match status" value="1"/>
</dbReference>
<comment type="caution">
    <text evidence="3">The sequence shown here is derived from an EMBL/GenBank/DDBJ whole genome shotgun (WGS) entry which is preliminary data.</text>
</comment>
<sequence>MKRRTFIQSIGAAGVLGLGEQLALAKVSNSNASVQTLTPVVERLPEVLAEVGAEQHTLQASMAASAAERSDDAVEFGLAWELGDYHCYPLLIGLGARAEYVLDAIHTAGNLPLDAGLYRTGNQRHQQAPNWLAQRLQKTAAVVLLIDPDDPAALEDAHVWARYLQEADIDLKAALVLEAEDAGFDPSWRSELALTVIDIRAGDGGLETTTLVRALLPCLLFQQIALIGVDLADICTLIASGSRAWTTAVHLRAPDDVTVALARAFANLPSIRPTGAMVWVTSGLDYSLREFDAIVEALHQWTGDPITFLHAPSLDDRYADGERLLSLTLFSD</sequence>
<evidence type="ECO:0000313" key="3">
    <source>
        <dbReference type="EMBL" id="MBK1620731.1"/>
    </source>
</evidence>
<dbReference type="AlphaFoldDB" id="A0A9X1B6B8"/>
<keyword evidence="4" id="KW-1185">Reference proteome</keyword>
<keyword evidence="1" id="KW-0547">Nucleotide-binding</keyword>